<keyword evidence="2" id="KW-1185">Reference proteome</keyword>
<reference evidence="1" key="1">
    <citation type="submission" date="2022-03" db="EMBL/GenBank/DDBJ databases">
        <authorList>
            <person name="Martin C."/>
        </authorList>
    </citation>
    <scope>NUCLEOTIDE SEQUENCE</scope>
</reference>
<dbReference type="Proteomes" id="UP000749559">
    <property type="component" value="Unassembled WGS sequence"/>
</dbReference>
<dbReference type="GO" id="GO:1902042">
    <property type="term" value="P:negative regulation of extrinsic apoptotic signaling pathway via death domain receptors"/>
    <property type="evidence" value="ECO:0007669"/>
    <property type="project" value="TreeGrafter"/>
</dbReference>
<dbReference type="EMBL" id="CAIIXF020000001">
    <property type="protein sequence ID" value="CAH1772477.1"/>
    <property type="molecule type" value="Genomic_DNA"/>
</dbReference>
<evidence type="ECO:0000313" key="2">
    <source>
        <dbReference type="Proteomes" id="UP000749559"/>
    </source>
</evidence>
<accession>A0A8S4MW47</accession>
<dbReference type="AlphaFoldDB" id="A0A8S4MW47"/>
<dbReference type="PANTHER" id="PTHR13088">
    <property type="entry name" value="FAS APOPTOTIC INHIBITORY MOLECULE FAIM"/>
    <property type="match status" value="1"/>
</dbReference>
<proteinExistence type="predicted"/>
<organism evidence="1 2">
    <name type="scientific">Owenia fusiformis</name>
    <name type="common">Polychaete worm</name>
    <dbReference type="NCBI Taxonomy" id="6347"/>
    <lineage>
        <taxon>Eukaryota</taxon>
        <taxon>Metazoa</taxon>
        <taxon>Spiralia</taxon>
        <taxon>Lophotrochozoa</taxon>
        <taxon>Annelida</taxon>
        <taxon>Polychaeta</taxon>
        <taxon>Sedentaria</taxon>
        <taxon>Canalipalpata</taxon>
        <taxon>Sabellida</taxon>
        <taxon>Oweniida</taxon>
        <taxon>Oweniidae</taxon>
        <taxon>Owenia</taxon>
    </lineage>
</organism>
<protein>
    <recommendedName>
        <fullName evidence="3">Fas apoptotic inhibitory molecule 1</fullName>
    </recommendedName>
</protein>
<sequence>MESSLRNATKYPYVDKVPGSKKQVSIEIEGNTVPNDGIHRVEFEHGTTSGKRVIRADGIEILRRDWMFKLVGREHFNIGKAKCSIIVEAISGFAYEYSLEVNGKPLKKFSENQSKIMKTWTLTVSGEPTRVVLEKDTLDVWVNGQRVESTGEFVDDGTETHFTLGNKSAYIKAISSGNRREGLIHSLIVDDNEIPEAKE</sequence>
<evidence type="ECO:0008006" key="3">
    <source>
        <dbReference type="Google" id="ProtNLM"/>
    </source>
</evidence>
<name>A0A8S4MW47_OWEFU</name>
<comment type="caution">
    <text evidence="1">The sequence shown here is derived from an EMBL/GenBank/DDBJ whole genome shotgun (WGS) entry which is preliminary data.</text>
</comment>
<dbReference type="Gene3D" id="2.40.128.180">
    <property type="match status" value="2"/>
</dbReference>
<gene>
    <name evidence="1" type="ORF">OFUS_LOCUS241</name>
</gene>
<dbReference type="InterPro" id="IPR038513">
    <property type="entry name" value="FAIM1_dom_sf"/>
</dbReference>
<dbReference type="Pfam" id="PF06905">
    <property type="entry name" value="FAIM1"/>
    <property type="match status" value="1"/>
</dbReference>
<dbReference type="OrthoDB" id="6262731at2759"/>
<evidence type="ECO:0000313" key="1">
    <source>
        <dbReference type="EMBL" id="CAH1772477.1"/>
    </source>
</evidence>
<dbReference type="InterPro" id="IPR010695">
    <property type="entry name" value="FAIM1"/>
</dbReference>
<dbReference type="PANTHER" id="PTHR13088:SF3">
    <property type="entry name" value="FAS APOPTOTIC INHIBITORY MOLECULE 1"/>
    <property type="match status" value="1"/>
</dbReference>